<organism evidence="2 3">
    <name type="scientific">Sphingomonas kyeonggiensis</name>
    <dbReference type="NCBI Taxonomy" id="1268553"/>
    <lineage>
        <taxon>Bacteria</taxon>
        <taxon>Pseudomonadati</taxon>
        <taxon>Pseudomonadota</taxon>
        <taxon>Alphaproteobacteria</taxon>
        <taxon>Sphingomonadales</taxon>
        <taxon>Sphingomonadaceae</taxon>
        <taxon>Sphingomonas</taxon>
    </lineage>
</organism>
<protein>
    <recommendedName>
        <fullName evidence="4">DUF2946 domain-containing protein</fullName>
    </recommendedName>
</protein>
<dbReference type="AlphaFoldDB" id="A0A7W6NW54"/>
<dbReference type="Pfam" id="PF11162">
    <property type="entry name" value="DUF2946"/>
    <property type="match status" value="1"/>
</dbReference>
<comment type="caution">
    <text evidence="2">The sequence shown here is derived from an EMBL/GenBank/DDBJ whole genome shotgun (WGS) entry which is preliminary data.</text>
</comment>
<proteinExistence type="predicted"/>
<evidence type="ECO:0008006" key="4">
    <source>
        <dbReference type="Google" id="ProtNLM"/>
    </source>
</evidence>
<name>A0A7W6NW54_9SPHN</name>
<dbReference type="EMBL" id="JACIEH010000002">
    <property type="protein sequence ID" value="MBB4098794.1"/>
    <property type="molecule type" value="Genomic_DNA"/>
</dbReference>
<evidence type="ECO:0000313" key="2">
    <source>
        <dbReference type="EMBL" id="MBB4098794.1"/>
    </source>
</evidence>
<reference evidence="2 3" key="1">
    <citation type="submission" date="2020-08" db="EMBL/GenBank/DDBJ databases">
        <title>Genomic Encyclopedia of Type Strains, Phase IV (KMG-IV): sequencing the most valuable type-strain genomes for metagenomic binning, comparative biology and taxonomic classification.</title>
        <authorList>
            <person name="Goeker M."/>
        </authorList>
    </citation>
    <scope>NUCLEOTIDE SEQUENCE [LARGE SCALE GENOMIC DNA]</scope>
    <source>
        <strain evidence="2 3">DSM 101806</strain>
    </source>
</reference>
<keyword evidence="1" id="KW-0472">Membrane</keyword>
<evidence type="ECO:0000256" key="1">
    <source>
        <dbReference type="SAM" id="Phobius"/>
    </source>
</evidence>
<accession>A0A7W6NW54</accession>
<keyword evidence="1" id="KW-1133">Transmembrane helix</keyword>
<keyword evidence="3" id="KW-1185">Reference proteome</keyword>
<dbReference type="InterPro" id="IPR021333">
    <property type="entry name" value="DUF2946"/>
</dbReference>
<keyword evidence="1" id="KW-0812">Transmembrane</keyword>
<feature type="transmembrane region" description="Helical" evidence="1">
    <location>
        <begin position="12"/>
        <end position="36"/>
    </location>
</feature>
<feature type="transmembrane region" description="Helical" evidence="1">
    <location>
        <begin position="93"/>
        <end position="111"/>
    </location>
</feature>
<sequence length="132" mass="13786">MGAWRVFLKEHHWLALWLIAVALVVKAFVPAGYMLAETGGKTLTMAICDGNGPATMTIDIPMDPDHAKAPDSGKQDCAYAGLGHAMIGGADPVLLLAAIAFLLALGFAPAAQPAVRRRAFAQPPSQGPPART</sequence>
<dbReference type="Proteomes" id="UP000557392">
    <property type="component" value="Unassembled WGS sequence"/>
</dbReference>
<dbReference type="RefSeq" id="WP_183997857.1">
    <property type="nucleotide sequence ID" value="NZ_JACIEH010000002.1"/>
</dbReference>
<evidence type="ECO:0000313" key="3">
    <source>
        <dbReference type="Proteomes" id="UP000557392"/>
    </source>
</evidence>
<gene>
    <name evidence="2" type="ORF">GGR46_002358</name>
</gene>